<keyword evidence="2 3" id="KW-0057">Aromatic amino acid biosynthesis</keyword>
<feature type="binding site" evidence="3">
    <location>
        <position position="86"/>
    </location>
    <ligand>
        <name>shikimate</name>
        <dbReference type="ChEBI" id="CHEBI:36208"/>
    </ligand>
</feature>
<feature type="binding site" evidence="3">
    <location>
        <position position="61"/>
    </location>
    <ligand>
        <name>shikimate</name>
        <dbReference type="ChEBI" id="CHEBI:36208"/>
    </ligand>
</feature>
<feature type="binding site" evidence="3">
    <location>
        <position position="102"/>
    </location>
    <ligand>
        <name>shikimate</name>
        <dbReference type="ChEBI" id="CHEBI:36208"/>
    </ligand>
</feature>
<comment type="pathway">
    <text evidence="1 3">Metabolic intermediate biosynthesis; chorismate biosynthesis; chorismate from D-erythrose 4-phosphate and phosphoenolpyruvate: step 4/7.</text>
</comment>
<dbReference type="InterPro" id="IPR022893">
    <property type="entry name" value="Shikimate_DH_fam"/>
</dbReference>
<comment type="similarity">
    <text evidence="3">Belongs to the shikimate dehydrogenase family.</text>
</comment>
<evidence type="ECO:0000256" key="3">
    <source>
        <dbReference type="HAMAP-Rule" id="MF_00222"/>
    </source>
</evidence>
<evidence type="ECO:0000256" key="2">
    <source>
        <dbReference type="ARBA" id="ARBA00023141"/>
    </source>
</evidence>
<comment type="function">
    <text evidence="3">Involved in the biosynthesis of the chorismate, which leads to the biosynthesis of aromatic amino acids. Catalyzes the reversible NADPH linked reduction of 3-dehydroshikimate (DHSA) to yield shikimate (SA).</text>
</comment>
<name>A0ABY2E271_9MICO</name>
<proteinExistence type="inferred from homology"/>
<keyword evidence="3" id="KW-0560">Oxidoreductase</keyword>
<evidence type="ECO:0000313" key="7">
    <source>
        <dbReference type="Proteomes" id="UP000504882"/>
    </source>
</evidence>
<dbReference type="InterPro" id="IPR013708">
    <property type="entry name" value="Shikimate_DH-bd_N"/>
</dbReference>
<feature type="binding site" evidence="3">
    <location>
        <begin position="127"/>
        <end position="131"/>
    </location>
    <ligand>
        <name>NADP(+)</name>
        <dbReference type="ChEBI" id="CHEBI:58349"/>
    </ligand>
</feature>
<dbReference type="InterPro" id="IPR046346">
    <property type="entry name" value="Aminoacid_DH-like_N_sf"/>
</dbReference>
<dbReference type="Gene3D" id="3.40.50.720">
    <property type="entry name" value="NAD(P)-binding Rossmann-like Domain"/>
    <property type="match status" value="1"/>
</dbReference>
<evidence type="ECO:0000313" key="6">
    <source>
        <dbReference type="EMBL" id="TDE92661.1"/>
    </source>
</evidence>
<keyword evidence="7" id="KW-1185">Reference proteome</keyword>
<feature type="active site" description="Proton acceptor" evidence="3">
    <location>
        <position position="65"/>
    </location>
</feature>
<dbReference type="PANTHER" id="PTHR21089:SF1">
    <property type="entry name" value="BIFUNCTIONAL 3-DEHYDROQUINATE DEHYDRATASE_SHIKIMATE DEHYDROGENASE, CHLOROPLASTIC"/>
    <property type="match status" value="1"/>
</dbReference>
<dbReference type="EMBL" id="SMNA01000006">
    <property type="protein sequence ID" value="TDE92661.1"/>
    <property type="molecule type" value="Genomic_DNA"/>
</dbReference>
<dbReference type="Pfam" id="PF08501">
    <property type="entry name" value="Shikimate_dh_N"/>
    <property type="match status" value="1"/>
</dbReference>
<dbReference type="SUPFAM" id="SSF53223">
    <property type="entry name" value="Aminoacid dehydrogenase-like, N-terminal domain"/>
    <property type="match status" value="1"/>
</dbReference>
<dbReference type="Gene3D" id="3.40.50.10860">
    <property type="entry name" value="Leucine Dehydrogenase, chain A, domain 1"/>
    <property type="match status" value="1"/>
</dbReference>
<feature type="binding site" evidence="3">
    <location>
        <position position="245"/>
    </location>
    <ligand>
        <name>NADP(+)</name>
        <dbReference type="ChEBI" id="CHEBI:58349"/>
    </ligand>
</feature>
<feature type="binding site" evidence="3">
    <location>
        <position position="252"/>
    </location>
    <ligand>
        <name>shikimate</name>
        <dbReference type="ChEBI" id="CHEBI:36208"/>
    </ligand>
</feature>
<protein>
    <recommendedName>
        <fullName evidence="3">Shikimate dehydrogenase (NADP(+))</fullName>
        <shortName evidence="3">SDH</shortName>
        <ecNumber evidence="3">1.1.1.25</ecNumber>
    </recommendedName>
</protein>
<comment type="caution">
    <text evidence="3">Lacks conserved residue(s) required for the propagation of feature annotation.</text>
</comment>
<feature type="domain" description="Shikimate dehydrogenase substrate binding N-terminal" evidence="4">
    <location>
        <begin position="6"/>
        <end position="88"/>
    </location>
</feature>
<keyword evidence="3" id="KW-0028">Amino-acid biosynthesis</keyword>
<dbReference type="Pfam" id="PF18317">
    <property type="entry name" value="SDH_C"/>
    <property type="match status" value="1"/>
</dbReference>
<dbReference type="HAMAP" id="MF_00222">
    <property type="entry name" value="Shikimate_DH_AroE"/>
    <property type="match status" value="1"/>
</dbReference>
<dbReference type="RefSeq" id="WP_133108291.1">
    <property type="nucleotide sequence ID" value="NZ_SMNA01000006.1"/>
</dbReference>
<comment type="caution">
    <text evidence="6">The sequence shown here is derived from an EMBL/GenBank/DDBJ whole genome shotgun (WGS) entry which is preliminary data.</text>
</comment>
<comment type="catalytic activity">
    <reaction evidence="3">
        <text>shikimate + NADP(+) = 3-dehydroshikimate + NADPH + H(+)</text>
        <dbReference type="Rhea" id="RHEA:17737"/>
        <dbReference type="ChEBI" id="CHEBI:15378"/>
        <dbReference type="ChEBI" id="CHEBI:16630"/>
        <dbReference type="ChEBI" id="CHEBI:36208"/>
        <dbReference type="ChEBI" id="CHEBI:57783"/>
        <dbReference type="ChEBI" id="CHEBI:58349"/>
        <dbReference type="EC" id="1.1.1.25"/>
    </reaction>
</comment>
<reference evidence="6 7" key="1">
    <citation type="submission" date="2019-03" db="EMBL/GenBank/DDBJ databases">
        <title>Genomic features of bacteria from cold environments.</title>
        <authorList>
            <person name="Shen L."/>
        </authorList>
    </citation>
    <scope>NUCLEOTIDE SEQUENCE [LARGE SCALE GENOMIC DNA]</scope>
    <source>
        <strain evidence="7">T3246-1</strain>
    </source>
</reference>
<comment type="subunit">
    <text evidence="3">Homodimer.</text>
</comment>
<dbReference type="InterPro" id="IPR041121">
    <property type="entry name" value="SDH_C"/>
</dbReference>
<dbReference type="SUPFAM" id="SSF51735">
    <property type="entry name" value="NAD(P)-binding Rossmann-fold domains"/>
    <property type="match status" value="1"/>
</dbReference>
<keyword evidence="3" id="KW-0521">NADP</keyword>
<accession>A0ABY2E271</accession>
<dbReference type="Proteomes" id="UP000504882">
    <property type="component" value="Unassembled WGS sequence"/>
</dbReference>
<evidence type="ECO:0000256" key="1">
    <source>
        <dbReference type="ARBA" id="ARBA00004871"/>
    </source>
</evidence>
<evidence type="ECO:0000259" key="4">
    <source>
        <dbReference type="Pfam" id="PF08501"/>
    </source>
</evidence>
<feature type="binding site" evidence="3">
    <location>
        <position position="222"/>
    </location>
    <ligand>
        <name>NADP(+)</name>
        <dbReference type="ChEBI" id="CHEBI:58349"/>
    </ligand>
</feature>
<dbReference type="InterPro" id="IPR036291">
    <property type="entry name" value="NAD(P)-bd_dom_sf"/>
</dbReference>
<organism evidence="6 7">
    <name type="scientific">Occultella glacieicola</name>
    <dbReference type="NCBI Taxonomy" id="2518684"/>
    <lineage>
        <taxon>Bacteria</taxon>
        <taxon>Bacillati</taxon>
        <taxon>Actinomycetota</taxon>
        <taxon>Actinomycetes</taxon>
        <taxon>Micrococcales</taxon>
        <taxon>Ruaniaceae</taxon>
        <taxon>Occultella</taxon>
    </lineage>
</organism>
<dbReference type="EC" id="1.1.1.25" evidence="3"/>
<dbReference type="PANTHER" id="PTHR21089">
    <property type="entry name" value="SHIKIMATE DEHYDROGENASE"/>
    <property type="match status" value="1"/>
</dbReference>
<evidence type="ECO:0000259" key="5">
    <source>
        <dbReference type="Pfam" id="PF18317"/>
    </source>
</evidence>
<feature type="domain" description="SDH C-terminal" evidence="5">
    <location>
        <begin position="245"/>
        <end position="275"/>
    </location>
</feature>
<sequence>MRTAALFGLPLNRVHSAVMHNAAFEAAGIDGRYQLEEVTAAELPGQVARAREEGWYGFQITAPHKQAIVPLLDEVEPAAAAIGAVNSVEVTPDGRLVGFNTDVLGFLAGLATVLERPVEGARVVVAGAGGVAHAVAYGLATQHPAAMTVADLRLADSERLATEFADIVDTAEIDATTFDDPGLGETLAAADLFVNATSVGMLSPGPVVAVESLAPECAVFDVVYLPRTTELVRQARASGRPAANGEGMLIAQAATAFVRWTGAADPTDVMRTAVEPFLADPDARP</sequence>
<feature type="binding site" evidence="3">
    <location>
        <position position="224"/>
    </location>
    <ligand>
        <name>shikimate</name>
        <dbReference type="ChEBI" id="CHEBI:36208"/>
    </ligand>
</feature>
<gene>
    <name evidence="3" type="primary">aroE</name>
    <name evidence="6" type="ORF">EXU48_14090</name>
</gene>